<feature type="domain" description="HYDIN/VesB/CFA65-like Ig-like" evidence="7">
    <location>
        <begin position="179"/>
        <end position="271"/>
    </location>
</feature>
<dbReference type="EMBL" id="JAANIA010000062">
    <property type="protein sequence ID" value="KAG5327730.1"/>
    <property type="molecule type" value="Genomic_DNA"/>
</dbReference>
<evidence type="ECO:0000256" key="4">
    <source>
        <dbReference type="ARBA" id="ARBA00023069"/>
    </source>
</evidence>
<feature type="region of interest" description="Disordered" evidence="6">
    <location>
        <begin position="3422"/>
        <end position="3443"/>
    </location>
</feature>
<feature type="non-terminal residue" evidence="8">
    <location>
        <position position="1"/>
    </location>
</feature>
<dbReference type="GO" id="GO:0005930">
    <property type="term" value="C:axoneme"/>
    <property type="evidence" value="ECO:0007669"/>
    <property type="project" value="TreeGrafter"/>
</dbReference>
<reference evidence="8" key="1">
    <citation type="submission" date="2020-02" db="EMBL/GenBank/DDBJ databases">
        <title>Relaxed selection underlies rapid genomic changes in the transitions from sociality to social parasitism in ants.</title>
        <authorList>
            <person name="Bi X."/>
        </authorList>
    </citation>
    <scope>NUCLEOTIDE SEQUENCE</scope>
    <source>
        <strain evidence="8">BGI-DK2014c</strain>
        <tissue evidence="8">Whole body</tissue>
    </source>
</reference>
<accession>A0A836K1A9</accession>
<comment type="subcellular location">
    <subcellularLocation>
        <location evidence="1">Cell projection</location>
        <location evidence="1">Cilium</location>
    </subcellularLocation>
    <subcellularLocation>
        <location evidence="2">Cytoplasm</location>
    </subcellularLocation>
</comment>
<name>A0A836K1A9_9HYME</name>
<evidence type="ECO:0000256" key="6">
    <source>
        <dbReference type="SAM" id="MobiDB-lite"/>
    </source>
</evidence>
<protein>
    <submittedName>
        <fullName evidence="8">HYDIN protein</fullName>
    </submittedName>
</protein>
<keyword evidence="3" id="KW-0963">Cytoplasm</keyword>
<keyword evidence="5" id="KW-0966">Cell projection</keyword>
<evidence type="ECO:0000313" key="9">
    <source>
        <dbReference type="Proteomes" id="UP000668214"/>
    </source>
</evidence>
<dbReference type="GO" id="GO:1904158">
    <property type="term" value="P:axonemal central apparatus assembly"/>
    <property type="evidence" value="ECO:0007669"/>
    <property type="project" value="TreeGrafter"/>
</dbReference>
<keyword evidence="4" id="KW-0969">Cilium</keyword>
<feature type="region of interest" description="Disordered" evidence="6">
    <location>
        <begin position="1911"/>
        <end position="1932"/>
    </location>
</feature>
<organism evidence="8 9">
    <name type="scientific">Pseudoatta argentina</name>
    <dbReference type="NCBI Taxonomy" id="621737"/>
    <lineage>
        <taxon>Eukaryota</taxon>
        <taxon>Metazoa</taxon>
        <taxon>Ecdysozoa</taxon>
        <taxon>Arthropoda</taxon>
        <taxon>Hexapoda</taxon>
        <taxon>Insecta</taxon>
        <taxon>Pterygota</taxon>
        <taxon>Neoptera</taxon>
        <taxon>Endopterygota</taxon>
        <taxon>Hymenoptera</taxon>
        <taxon>Apocrita</taxon>
        <taxon>Aculeata</taxon>
        <taxon>Formicoidea</taxon>
        <taxon>Formicidae</taxon>
        <taxon>Myrmicinae</taxon>
        <taxon>Pseudoatta</taxon>
    </lineage>
</organism>
<dbReference type="InterPro" id="IPR033305">
    <property type="entry name" value="Hydin-like"/>
</dbReference>
<evidence type="ECO:0000256" key="1">
    <source>
        <dbReference type="ARBA" id="ARBA00004138"/>
    </source>
</evidence>
<evidence type="ECO:0000313" key="8">
    <source>
        <dbReference type="EMBL" id="KAG5327730.1"/>
    </source>
</evidence>
<dbReference type="GO" id="GO:0003341">
    <property type="term" value="P:cilium movement"/>
    <property type="evidence" value="ECO:0007669"/>
    <property type="project" value="TreeGrafter"/>
</dbReference>
<gene>
    <name evidence="8" type="primary">Hydin</name>
    <name evidence="8" type="ORF">G6Z78_0002868</name>
</gene>
<proteinExistence type="predicted"/>
<dbReference type="InterPro" id="IPR013783">
    <property type="entry name" value="Ig-like_fold"/>
</dbReference>
<dbReference type="Pfam" id="PF22544">
    <property type="entry name" value="HYDIN_VesB_CFA65-like_Ig"/>
    <property type="match status" value="2"/>
</dbReference>
<dbReference type="InterPro" id="IPR053879">
    <property type="entry name" value="HYDIN_VesB_CFA65-like_Ig"/>
</dbReference>
<feature type="compositionally biased region" description="Low complexity" evidence="6">
    <location>
        <begin position="3434"/>
        <end position="3443"/>
    </location>
</feature>
<dbReference type="Proteomes" id="UP000668214">
    <property type="component" value="Unassembled WGS sequence"/>
</dbReference>
<comment type="caution">
    <text evidence="8">The sequence shown here is derived from an EMBL/GenBank/DDBJ whole genome shotgun (WGS) entry which is preliminary data.</text>
</comment>
<dbReference type="Gene3D" id="2.60.40.10">
    <property type="entry name" value="Immunoglobulins"/>
    <property type="match status" value="18"/>
</dbReference>
<feature type="non-terminal residue" evidence="8">
    <location>
        <position position="5026"/>
    </location>
</feature>
<dbReference type="PANTHER" id="PTHR23053:SF0">
    <property type="entry name" value="HYDROCEPHALUS-INDUCING PROTEIN HOMOLOG"/>
    <property type="match status" value="1"/>
</dbReference>
<dbReference type="PANTHER" id="PTHR23053">
    <property type="entry name" value="DLEC1 DELETED IN LUNG AND ESOPHAGEAL CANCER 1"/>
    <property type="match status" value="1"/>
</dbReference>
<sequence length="5026" mass="575625">MDDREKDLVTYYPIIHNSVEIFATLIGKSRDQMECSITPSEYIKQMLMCTQERINYLLKPGRNINIQSLYYNCGSLCFKVSPNIVLFQRFVPGNLYNMTLMIQNLTKMSRSLKLSRDPDPFFSVEYRGSNYGTMIAPGLVQIYNVRFSPSEKRDYEYYIKFISDIEVFMVPVIAIGSRPILDIPDQIEIPATAVKIPSSKTILVRNIGDAPAIFNFCSESSCFSIEPSKGILGEEEMMQLTANFLSEKSGDFEANVLLNYESGEKLCLMIRSSAINCTIRIDRRNIRMEDTYLGLSRSKVLTIHNRSDYVVKFQWMRFKDNDTDVQHKEKYKKIFELVHRIEVVRHINLVHYDICLPDIHELVCQRIYTDEIASLMNEDFRYNHTSFLLRPENLQGNLTKYITVIFRAMEVGEISSVAYLEVMGREDRIPLSFHGTGKGPVLHLNVITIDLSNIFLCSVHNYEIVAANRGHICGTLIYKERPTDFGGTISITPNARILKPDEYKSFNLSFSSNRKGDFVERIDFVIKESLEVLSLHIKGCVICPTLHFDKHTLDFDETGLGFIKKQEVSLHNLSLVPVTFGVTIMEDGDQIPLTYEEFATSKVKPSFPTNPREFTVIPQKGVVQAHSSLKLQVSYIANVVRTGRTNMRVDMWDSDSNPIILPLSFCGAIPSLSIKPTEINIRFSFINFPYSRSINVENDCNLDGYFYIVPQTISENTLIVYSLSSCQGFLKARQSKTIDITIISKNLGRQTTTLNMLTMGEQAPVTSCVIICNGQGPIVSVQPICLNFGEMQVLQEKVMSFNIINDSPIPAQFKLTSPKKKSSWLIEPTFGEVRPNDSEEIKIKLFLRDTGKYIDNIIVHVINSRSFSINVIATGIGCSIVFEPQIFPIFDMGFLFSHQNLSLPITIKNFGTRHCYIIWSNDPEVRIQKSQTWPKKFQIEPSTVEVPADGSNIVQCKICWNINEILTEDWYIFEQLFGQRKRKLIETSTFKATFTEPRIAFNKRELTFCIDMCPEGEKLQQIDKLMVTNQSRMSLNVLLYIDAPFYLMNNKKKFVNKKKIVLIDGTTTTIPVKFSPHIKLDYPYSRHYNGVLWFEYEEHPIKNKIQCKGAVNFANITLHCKDLIINSILGSTAKKTLKVTNNGPIPVIYKFLWAGESIEIERGAHDIGNSTNHLQLQINAENNKFNPNSYIKKKSEIIFQETEKKNKILDLSISTSYDSLSELQEASDSKNLLMQIRSETLDETLEKIRSIFMSTTKTSYLDDPEILTHIDPNFEPLTKELLDDILDIIPHEGVLVPFSSQYVSFIFHASEPMQLKVVALCDVLQGPTETVNVFASADVIRYSVDKQIIDFGQQLFGELCRSSFTLQNHSTICMDYKINKRNLIFETSNLDSTIGVLTIEPNKGSIDPLSSLKITIKLQPMLLGAFEIEFELQVTHVDPLTITTKGVTSYPQIYPCISRDIFKPVKLGYRAIQLLTPNFITMKKQEIQIQCDVIDNNSKSQVPEWDERILLNDGWDLISYAEIFPSIIDIEMSIDRLLATRFIEENDILIKHPISHKNAIPFLYTPKYIIDMGYIAINVKTCYSTTVVNYGPWNAEVTMKKLEKKQLENFGILVQFEKSTLTVGKTTCLTITWQPTTIKYCERSTREQHTIYLEVSRGSIIPIIIKSIITYPFVTVNTKLLNFQNVIVGECLMMNVLVKNEGFINCYWEANILTRKKYEDCPFYINYKSNLLMPGHSDIINVYFKPRKTCRMEANLKIIVKMGLETQVVTLLGHGIEYKLRISDLDISFPPTVIFTEVLEKTFTIENKCNYPVEFFWHHLDSLFLEEERIAEALTRYYGVKEILLPPRKLGERMPSSLMEFYNSLKSEMAYALSAEAIEKKSATVLNDDKLLNVERKNRIRARKKSFSTSRLFVQQSSNQQSSKTNLQKDFNIDRRKQKKSIGYSSTSTDTAKRDCPPMSIFSELDFPREAPILSTNDPEELHNLVLCYIEILRKDPSFCKRIRDPVKELFDSYEKSIPELDSSQPAKKVCILFHGAPFTEYQETACRSAKALQVPLVCIDNVIIEGIALGDSWVSIKLRQIIDDAYQEYLSSFERHKDDLEIKLRAAKKTDVEIAENDHETIVKKEEIKPKQTTKSPKTTKSDSKTIAAIGEHSESDTSLQKLMILFETEFAKLPREQDLKFLDPISLYEYKIQTILLLQKMFPHYSTIELKVNEKVNDQNDTFLGIEIDLLIEVLKERWYLTRIFLNKLGLLEFLYKLNFYINCLNKANKLAEKVAEKIQEIDEMSLSEYELLPEEDKKFYLESTLPIKKEEALQRRIQFSQQIMELRRKKFLIDNTHSTKQVSNAQTIKKVNEKAKNEKISSQEEKSQISKTLTLMKESQEHKELEISERQEISEELKTIADAMNDYYSHLSAIENVIQNWDPLKKDALFTSKDKDLKTNKLIDTKHKNSDISKENYKNGFHTWYVNSTDPWNRVMYDVIVNQIRENDLAKQALRAFQIVSLSTLSSIIMESNSLHTNIISKQENFVKNTKRKERIFNKNKDPLIAPLNASTVNSTDINEPSINTIFEKVLKPRWILQPNEIQKFKIRYESEEVGTHRQTYALSVLDGNEITYDINVSVITDIPRLDMNPNTIFSKIKETKVNNIIDPTYFSDVDIFDFGSLLVYQKDKSAHRREAKFKFCNVSKVDAEAGQCELLKISAGVTKLGSFTDKLYICITDNPHIESIELQCNGSKLDIELEDKQLSFGHVLLHRKNCLTSCIQNRSPIEIFWQLEPNESLDPQISITPTKGIIKTYSDKTVEFCYHANKIGMIEESLTFKFFFYEDDTEPIFIETITLFSETYDVAVDINHANPIDLKYVKVGFPTSANFTMSNRGNHEVKYAILLEKQNKLAKIAPNLSLKLNEEIKINPASGSIQPKEEIIIQVTFVPKNEITLKECPILRCHLLDMNKQATVIAEFPLTVSLIAYYTKFRIYPYNEINFCSLGICTKKTLYLNVENVGKFPLHYSIVTPINHPFIAYMSEIKTENVIEKNDKSTDTSIKKHKLQITNLDDKKTQEYTTMLKIGPFTVTKNEGDLQPGEIDIVAIECYPEFVGSEEEDIIILVPDSVPEDRNGKLIKLSVNSCIPSVNLQDLDSIFHENHIVNHIEDFICSKEIGTHTIFTRQEKCLYFRYVSVFHTHTAYFVLCNQNVIPADVKLTLLPDSFTPKTMRPDTFVLIPEREHIQPMSHKRFAISFNPTFIETCYAIFDVAVELPPHLKDEKFFVKLVGQACVPEVTIIEPPSTKRERTVLNFGRTLVGESNGKKFAIKNIGVIPTKVIIEIIEDPNFHFTLNICEDTRNLSSVSNDRCIVVRLIPEKTVSLEVKFTPREIGKYKSQVQLFITDNPYENLAINLESETYAELIVLDGLELANTKLKSVNEKGESNAKLRRSSKSNSTTKVSTPPTLPVSLIYILDYGYCFVNKIYRKSFKIVNKSINQYLRFQWSAHPNVVFTPSIGHLKPLTCKEIVATFLSSEPTIYIDTCLECTVCTIELANSVKESSWDDRETQVRWETINSDAKEPNAEIAKKTIEPVNEPKHEIVPGTTKCIQVLLNAIVAFSKYSCSVKEINFKNTLMFQTSKHSFIFANTGAVDVEYTWQINMDEQYPVRSIANYSRATSRSQKDNVRFEATSLLSHELSHQHNLNLDKSVKSNRRQLLLSRDNFVEVKPTARCGPFDLFSSTAGLTERSSDSWLESDDLPFEIYPEKGILSPGESVECVLKFSPIDVFDYKAYLTCKMENLELPELIIPIVGRSLLPYCHFDIPESDYLSSDRRDMKLPGPIGYQPDDNSLPEGTRVIELEVIGINGSHIKKFRMINPTSDDYHFIWEDRTHRVEDEIPKFHCALPEGIAERGKQVDFAFTFLAENIGTFESFWLFRVKKYNLEYLFLFVATVREPSVCCPRVHLKMRPTVMGINVRESISIINKEEFQIPFQITRDSLYSEGRLQYLKITPISGTLPAKGEQIFWVEYQPTLVGEFQFSVKCIIKKMKAPLTIFVTTTTYDIIVSVTYVDQNSQIVQLNQDKENIIDCGKLLLKAPVTVVFEIINSSKMTLYYSWDLGMTSEIISRNMYTIAMPQKQDHVLSKSRAICSLTVTALQKTVIKKHPILLKISRGPTYRLILKATANKPILEFSFNYYDFGPCYIRDVSTIPYRVDLRITNSDDVAYILECKFEKKPHLSVNLDALSEKIVARSSIIIPITFRPLEQVHYRDDLHFIINSTIEKKITITGEGIIYKIRLVNPRDKSVDLGSQPLNKTTSRKVPVINDGRAALELKFDLMKNLPGYDLFHERVQNCSLIDQENSKIDRTQASITETKRSNIFDETLQTEPNLSQVLKIEPAESIVLQPGKIANIVVKYKPIYRMHPFVIKVAFQTNSTIQPLFILRGSCIGAEFHLNRTYVPFGIVVQGCLSEAKIVLLNRGDIGARFKWNTLKLPEVFNIAPATGYCSPGMDINFVVSFQPIRHDSLIEGNATLEIEKYKNLDLRITGASCKLSDPIDTLFFSCRVREKIMRSLNVENDIVTLKPEVTGEYFFIDEVSYDPLKKSATCAVIYAPLVMNSESNLHEGTLLLKLPDDKAPLVYCLRGLSLPPQVLQRITRQFPAKTKYTELLPVYNWLNRQQRFECQIENMNGKEPAENVEMFTFVGNSKIDIPANGQRDYRAEFYSYKESKYNFMVTFTNEEGEYQFYELQYDITRPQEIESIKLITVVRSPVCHALKLDNPLKKQHVTYMAKCQHPYITIHNIPMLVAPLCSEIIKIKYHPLHSAEEITVALDVNCEELGLFPYELRLRAISASPEKTTRVDAMLGSSVTFSLNVINHAEDTAIFTIKVNNECFTTSKDIEVPALKSTSFDVTYEPSDIENVSATLTATSEIAGKFVFPLIGTYSLPKPQGPYTIAANAPASIPFKNIFRETKSFELILDDPEVFVTSTSLNEIKQKQAISIVVQLKDNGKREMEDNYPVTGKLLVYCTDPKISHINWIYYLRGICKQ</sequence>
<feature type="domain" description="HYDIN/VesB/CFA65-like Ig-like" evidence="7">
    <location>
        <begin position="440"/>
        <end position="540"/>
    </location>
</feature>
<keyword evidence="9" id="KW-1185">Reference proteome</keyword>
<evidence type="ECO:0000259" key="7">
    <source>
        <dbReference type="Pfam" id="PF22544"/>
    </source>
</evidence>
<evidence type="ECO:0000256" key="3">
    <source>
        <dbReference type="ARBA" id="ARBA00022490"/>
    </source>
</evidence>
<feature type="region of interest" description="Disordered" evidence="6">
    <location>
        <begin position="2124"/>
        <end position="2146"/>
    </location>
</feature>
<evidence type="ECO:0000256" key="5">
    <source>
        <dbReference type="ARBA" id="ARBA00023273"/>
    </source>
</evidence>
<evidence type="ECO:0000256" key="2">
    <source>
        <dbReference type="ARBA" id="ARBA00004496"/>
    </source>
</evidence>